<dbReference type="AlphaFoldDB" id="A0A7C4Z6T2"/>
<feature type="transmembrane region" description="Helical" evidence="1">
    <location>
        <begin position="6"/>
        <end position="24"/>
    </location>
</feature>
<gene>
    <name evidence="2" type="ORF">ENK37_09560</name>
</gene>
<name>A0A7C4Z6T2_9DEIN</name>
<evidence type="ECO:0000313" key="2">
    <source>
        <dbReference type="EMBL" id="HGY10275.1"/>
    </source>
</evidence>
<feature type="transmembrane region" description="Helical" evidence="1">
    <location>
        <begin position="31"/>
        <end position="48"/>
    </location>
</feature>
<dbReference type="Proteomes" id="UP000885759">
    <property type="component" value="Unassembled WGS sequence"/>
</dbReference>
<reference evidence="2" key="1">
    <citation type="journal article" date="2020" name="mSystems">
        <title>Genome- and Community-Level Interaction Insights into Carbon Utilization and Element Cycling Functions of Hydrothermarchaeota in Hydrothermal Sediment.</title>
        <authorList>
            <person name="Zhou Z."/>
            <person name="Liu Y."/>
            <person name="Xu W."/>
            <person name="Pan J."/>
            <person name="Luo Z.H."/>
            <person name="Li M."/>
        </authorList>
    </citation>
    <scope>NUCLEOTIDE SEQUENCE [LARGE SCALE GENOMIC DNA]</scope>
    <source>
        <strain evidence="2">HyVt-570</strain>
    </source>
</reference>
<proteinExistence type="predicted"/>
<comment type="caution">
    <text evidence="2">The sequence shown here is derived from an EMBL/GenBank/DDBJ whole genome shotgun (WGS) entry which is preliminary data.</text>
</comment>
<keyword evidence="1" id="KW-0472">Membrane</keyword>
<dbReference type="EMBL" id="DRPZ01000239">
    <property type="protein sequence ID" value="HGY10275.1"/>
    <property type="molecule type" value="Genomic_DNA"/>
</dbReference>
<keyword evidence="1" id="KW-0812">Transmembrane</keyword>
<protein>
    <submittedName>
        <fullName evidence="2">Uncharacterized protein</fullName>
    </submittedName>
</protein>
<keyword evidence="1" id="KW-1133">Transmembrane helix</keyword>
<evidence type="ECO:0000256" key="1">
    <source>
        <dbReference type="SAM" id="Phobius"/>
    </source>
</evidence>
<sequence>MTPGAVGLLRLFLWVLPFVLGFVAGRAWGRARVVVGLLLAALVLGALIKPLPLGWVLAGLGFALGVPLGRR</sequence>
<organism evidence="2">
    <name type="scientific">Oceanithermus profundus</name>
    <dbReference type="NCBI Taxonomy" id="187137"/>
    <lineage>
        <taxon>Bacteria</taxon>
        <taxon>Thermotogati</taxon>
        <taxon>Deinococcota</taxon>
        <taxon>Deinococci</taxon>
        <taxon>Thermales</taxon>
        <taxon>Thermaceae</taxon>
        <taxon>Oceanithermus</taxon>
    </lineage>
</organism>
<accession>A0A7C4Z6T2</accession>